<dbReference type="OrthoDB" id="5798218at2759"/>
<feature type="transmembrane region" description="Helical" evidence="1">
    <location>
        <begin position="284"/>
        <end position="304"/>
    </location>
</feature>
<gene>
    <name evidence="2" type="ORF">CBOVIS_LOCUS11211</name>
</gene>
<keyword evidence="1" id="KW-0472">Membrane</keyword>
<proteinExistence type="predicted"/>
<dbReference type="Gene3D" id="1.20.1070.10">
    <property type="entry name" value="Rhodopsin 7-helix transmembrane proteins"/>
    <property type="match status" value="1"/>
</dbReference>
<evidence type="ECO:0000313" key="3">
    <source>
        <dbReference type="Proteomes" id="UP000494206"/>
    </source>
</evidence>
<feature type="transmembrane region" description="Helical" evidence="1">
    <location>
        <begin position="166"/>
        <end position="186"/>
    </location>
</feature>
<accession>A0A8S1FE67</accession>
<feature type="transmembrane region" description="Helical" evidence="1">
    <location>
        <begin position="198"/>
        <end position="222"/>
    </location>
</feature>
<feature type="transmembrane region" description="Helical" evidence="1">
    <location>
        <begin position="242"/>
        <end position="263"/>
    </location>
</feature>
<reference evidence="2 3" key="1">
    <citation type="submission" date="2020-04" db="EMBL/GenBank/DDBJ databases">
        <authorList>
            <person name="Laetsch R D."/>
            <person name="Stevens L."/>
            <person name="Kumar S."/>
            <person name="Blaxter L. M."/>
        </authorList>
    </citation>
    <scope>NUCLEOTIDE SEQUENCE [LARGE SCALE GENOMIC DNA]</scope>
</reference>
<dbReference type="PANTHER" id="PTHR31748:SF0">
    <property type="entry name" value="G-PROTEIN COUPLED RECEPTORS FAMILY 1 PROFILE DOMAIN-CONTAINING PROTEIN-RELATED"/>
    <property type="match status" value="1"/>
</dbReference>
<keyword evidence="1" id="KW-0812">Transmembrane</keyword>
<dbReference type="InterPro" id="IPR019426">
    <property type="entry name" value="7TM_GPCR_serpentine_rcpt_Srv"/>
</dbReference>
<protein>
    <recommendedName>
        <fullName evidence="4">Serpentine receptor class gamma</fullName>
    </recommendedName>
</protein>
<dbReference type="PANTHER" id="PTHR31748">
    <property type="entry name" value="SERPENTINE RECEPTOR, CLASS V"/>
    <property type="match status" value="1"/>
</dbReference>
<evidence type="ECO:0000313" key="2">
    <source>
        <dbReference type="EMBL" id="CAB3409574.1"/>
    </source>
</evidence>
<evidence type="ECO:0000256" key="1">
    <source>
        <dbReference type="SAM" id="Phobius"/>
    </source>
</evidence>
<keyword evidence="3" id="KW-1185">Reference proteome</keyword>
<comment type="caution">
    <text evidence="2">The sequence shown here is derived from an EMBL/GenBank/DDBJ whole genome shotgun (WGS) entry which is preliminary data.</text>
</comment>
<keyword evidence="1" id="KW-1133">Transmembrane helix</keyword>
<sequence>MPRSDEHNHRRSISTPPSDLLAMIASFQHLREITLIGDSEHLAPFYPAPDGAEIKKYAGEADLVRLKKYPKAVVHLEKIFRAHPPHHSERLAKLLPLPSGASLLPWTLTPKNEQGAMPPKRQRQRTLDGHEWPGSQMQTLASLPMIPESDLSIPRNLITTVESVQFTLLCITVPFYSVLLLFLIDAQIRNHEWLNSPFFKLCISTAVIDLITMLNNYLGAMFPKWSFFIDFYLKIGNIYGQIYLYIAWTTGCCQAFSVSILAANRLSAVIFPGNYSSMFWYHRIWIPISIQFVPGCLLGIMTLFNPAQLYRNSTNGIVPKFTINKMTNMFYVIGGVVIGSNCIFLIYFAHARFGLQYFAMVCSQYRSILFNPQLFKRCLFGN</sequence>
<feature type="transmembrane region" description="Helical" evidence="1">
    <location>
        <begin position="329"/>
        <end position="350"/>
    </location>
</feature>
<dbReference type="AlphaFoldDB" id="A0A8S1FE67"/>
<name>A0A8S1FE67_9PELO</name>
<organism evidence="2 3">
    <name type="scientific">Caenorhabditis bovis</name>
    <dbReference type="NCBI Taxonomy" id="2654633"/>
    <lineage>
        <taxon>Eukaryota</taxon>
        <taxon>Metazoa</taxon>
        <taxon>Ecdysozoa</taxon>
        <taxon>Nematoda</taxon>
        <taxon>Chromadorea</taxon>
        <taxon>Rhabditida</taxon>
        <taxon>Rhabditina</taxon>
        <taxon>Rhabditomorpha</taxon>
        <taxon>Rhabditoidea</taxon>
        <taxon>Rhabditidae</taxon>
        <taxon>Peloderinae</taxon>
        <taxon>Caenorhabditis</taxon>
    </lineage>
</organism>
<dbReference type="Pfam" id="PF10323">
    <property type="entry name" value="7TM_GPCR_Srv"/>
    <property type="match status" value="1"/>
</dbReference>
<evidence type="ECO:0008006" key="4">
    <source>
        <dbReference type="Google" id="ProtNLM"/>
    </source>
</evidence>
<dbReference type="Proteomes" id="UP000494206">
    <property type="component" value="Unassembled WGS sequence"/>
</dbReference>
<dbReference type="SUPFAM" id="SSF81321">
    <property type="entry name" value="Family A G protein-coupled receptor-like"/>
    <property type="match status" value="1"/>
</dbReference>
<dbReference type="EMBL" id="CADEPM010000008">
    <property type="protein sequence ID" value="CAB3409574.1"/>
    <property type="molecule type" value="Genomic_DNA"/>
</dbReference>